<keyword evidence="3" id="KW-1185">Reference proteome</keyword>
<organism evidence="2 3">
    <name type="scientific">Mycena alexandri</name>
    <dbReference type="NCBI Taxonomy" id="1745969"/>
    <lineage>
        <taxon>Eukaryota</taxon>
        <taxon>Fungi</taxon>
        <taxon>Dikarya</taxon>
        <taxon>Basidiomycota</taxon>
        <taxon>Agaricomycotina</taxon>
        <taxon>Agaricomycetes</taxon>
        <taxon>Agaricomycetidae</taxon>
        <taxon>Agaricales</taxon>
        <taxon>Marasmiineae</taxon>
        <taxon>Mycenaceae</taxon>
        <taxon>Mycena</taxon>
    </lineage>
</organism>
<evidence type="ECO:0000313" key="3">
    <source>
        <dbReference type="Proteomes" id="UP001218188"/>
    </source>
</evidence>
<dbReference type="EMBL" id="JARJCM010000307">
    <property type="protein sequence ID" value="KAJ7019103.1"/>
    <property type="molecule type" value="Genomic_DNA"/>
</dbReference>
<proteinExistence type="predicted"/>
<sequence length="409" mass="46084">MHSPSPPGRSLMALPRRIIVRIMRRLCERDVAALATTCRMGTRIARHTSWSASMRFKSMCMRVSPPGSAPSVPGVTPISSASVEIISIIMTLLGPSSMLNFALTCTTYNTAYKKHMLSVTYQSLNKFDLPPERFMRILLATSSIIGGSVPANILSGQNYVPNDLDVFTPSSREDSMRVIFTEELGFKAHRSTLPEGMQNTTRMMHTFKKNNKSVRLWIASGENPSVPVMLTPSTFVMNFISPWGIYCAYPRLTLLRRAILNHFTDDGPDCRFDITYRRVSDACNKYTDRGVAFEFDDRNWIDTARGHRCYVTSTCTHTTRNLYDSWGMHIPFPIEYEGVKPFIAKNTRLDGHHTTIWSLGGDYCNDPVLYHRAFAQSKNLYVRIPADYDSDTDSDANDGCDGDCDTDEV</sequence>
<dbReference type="AlphaFoldDB" id="A0AAD6WLX8"/>
<reference evidence="2" key="1">
    <citation type="submission" date="2023-03" db="EMBL/GenBank/DDBJ databases">
        <title>Massive genome expansion in bonnet fungi (Mycena s.s.) driven by repeated elements and novel gene families across ecological guilds.</title>
        <authorList>
            <consortium name="Lawrence Berkeley National Laboratory"/>
            <person name="Harder C.B."/>
            <person name="Miyauchi S."/>
            <person name="Viragh M."/>
            <person name="Kuo A."/>
            <person name="Thoen E."/>
            <person name="Andreopoulos B."/>
            <person name="Lu D."/>
            <person name="Skrede I."/>
            <person name="Drula E."/>
            <person name="Henrissat B."/>
            <person name="Morin E."/>
            <person name="Kohler A."/>
            <person name="Barry K."/>
            <person name="LaButti K."/>
            <person name="Morin E."/>
            <person name="Salamov A."/>
            <person name="Lipzen A."/>
            <person name="Mereny Z."/>
            <person name="Hegedus B."/>
            <person name="Baldrian P."/>
            <person name="Stursova M."/>
            <person name="Weitz H."/>
            <person name="Taylor A."/>
            <person name="Grigoriev I.V."/>
            <person name="Nagy L.G."/>
            <person name="Martin F."/>
            <person name="Kauserud H."/>
        </authorList>
    </citation>
    <scope>NUCLEOTIDE SEQUENCE</scope>
    <source>
        <strain evidence="2">CBHHK200</strain>
    </source>
</reference>
<protein>
    <recommendedName>
        <fullName evidence="1">F-box domain-containing protein</fullName>
    </recommendedName>
</protein>
<dbReference type="PROSITE" id="PS50181">
    <property type="entry name" value="FBOX"/>
    <property type="match status" value="1"/>
</dbReference>
<name>A0AAD6WLX8_9AGAR</name>
<comment type="caution">
    <text evidence="2">The sequence shown here is derived from an EMBL/GenBank/DDBJ whole genome shotgun (WGS) entry which is preliminary data.</text>
</comment>
<dbReference type="InterPro" id="IPR001810">
    <property type="entry name" value="F-box_dom"/>
</dbReference>
<feature type="domain" description="F-box" evidence="1">
    <location>
        <begin position="8"/>
        <end position="59"/>
    </location>
</feature>
<evidence type="ECO:0000313" key="2">
    <source>
        <dbReference type="EMBL" id="KAJ7019103.1"/>
    </source>
</evidence>
<dbReference type="Proteomes" id="UP001218188">
    <property type="component" value="Unassembled WGS sequence"/>
</dbReference>
<gene>
    <name evidence="2" type="ORF">C8F04DRAFT_1198093</name>
</gene>
<evidence type="ECO:0000259" key="1">
    <source>
        <dbReference type="PROSITE" id="PS50181"/>
    </source>
</evidence>
<accession>A0AAD6WLX8</accession>